<dbReference type="GO" id="GO:0003677">
    <property type="term" value="F:DNA binding"/>
    <property type="evidence" value="ECO:0007669"/>
    <property type="project" value="UniProtKB-KW"/>
</dbReference>
<gene>
    <name evidence="3" type="ORF">ILUMI_14782</name>
</gene>
<dbReference type="EMBL" id="VTPC01033293">
    <property type="protein sequence ID" value="KAF2891391.1"/>
    <property type="molecule type" value="Genomic_DNA"/>
</dbReference>
<dbReference type="InterPro" id="IPR006600">
    <property type="entry name" value="HTH_CenpB_DNA-bd_dom"/>
</dbReference>
<proteinExistence type="predicted"/>
<dbReference type="PROSITE" id="PS51253">
    <property type="entry name" value="HTH_CENPB"/>
    <property type="match status" value="1"/>
</dbReference>
<organism evidence="3 4">
    <name type="scientific">Ignelater luminosus</name>
    <name type="common">Cucubano</name>
    <name type="synonym">Pyrophorus luminosus</name>
    <dbReference type="NCBI Taxonomy" id="2038154"/>
    <lineage>
        <taxon>Eukaryota</taxon>
        <taxon>Metazoa</taxon>
        <taxon>Ecdysozoa</taxon>
        <taxon>Arthropoda</taxon>
        <taxon>Hexapoda</taxon>
        <taxon>Insecta</taxon>
        <taxon>Pterygota</taxon>
        <taxon>Neoptera</taxon>
        <taxon>Endopterygota</taxon>
        <taxon>Coleoptera</taxon>
        <taxon>Polyphaga</taxon>
        <taxon>Elateriformia</taxon>
        <taxon>Elateroidea</taxon>
        <taxon>Elateridae</taxon>
        <taxon>Agrypninae</taxon>
        <taxon>Pyrophorini</taxon>
        <taxon>Ignelater</taxon>
    </lineage>
</organism>
<evidence type="ECO:0000313" key="4">
    <source>
        <dbReference type="Proteomes" id="UP000801492"/>
    </source>
</evidence>
<sequence length="327" mass="37536">MRLWENGSPSCGTFYCSYKSRKFYFQKDATRIQANDKEDTKTPEEIGQAVQVVLDAAKKLGPENVATYIFTANPSARQVFTKEQEEILAAYLLKASKIHYGLTTINTRKLAYQYAVRLQLNCSQQWNTREMTGRDWLLGFRDRHPTLLLRCPEATSLGRASGFHKFTFNAMRCPKKESGCDRQVWLDDVENFIEAMKHFIRYSKGFSDNPVLLLRDNHESIGVITEAKWSGVHLLTFPPHCSHRAVNEKNSIFEETSTVEEYNLDKKANRCSTPLCSLNLSMISPEDVVPFPKAAPRRMTAGKRIKERTRILTDSNEIKNIEHVENE</sequence>
<keyword evidence="1" id="KW-0238">DNA-binding</keyword>
<keyword evidence="4" id="KW-1185">Reference proteome</keyword>
<dbReference type="AlphaFoldDB" id="A0A8K0GA57"/>
<name>A0A8K0GA57_IGNLU</name>
<protein>
    <recommendedName>
        <fullName evidence="2">HTH CENPB-type domain-containing protein</fullName>
    </recommendedName>
</protein>
<evidence type="ECO:0000313" key="3">
    <source>
        <dbReference type="EMBL" id="KAF2891391.1"/>
    </source>
</evidence>
<accession>A0A8K0GA57</accession>
<reference evidence="3" key="1">
    <citation type="submission" date="2019-08" db="EMBL/GenBank/DDBJ databases">
        <title>The genome of the North American firefly Photinus pyralis.</title>
        <authorList>
            <consortium name="Photinus pyralis genome working group"/>
            <person name="Fallon T.R."/>
            <person name="Sander Lower S.E."/>
            <person name="Weng J.-K."/>
        </authorList>
    </citation>
    <scope>NUCLEOTIDE SEQUENCE</scope>
    <source>
        <strain evidence="3">TRF0915ILg1</strain>
        <tissue evidence="3">Whole body</tissue>
    </source>
</reference>
<feature type="domain" description="HTH CENPB-type" evidence="2">
    <location>
        <begin position="72"/>
        <end position="150"/>
    </location>
</feature>
<dbReference type="OrthoDB" id="8028413at2759"/>
<evidence type="ECO:0000256" key="1">
    <source>
        <dbReference type="ARBA" id="ARBA00023125"/>
    </source>
</evidence>
<dbReference type="Proteomes" id="UP000801492">
    <property type="component" value="Unassembled WGS sequence"/>
</dbReference>
<evidence type="ECO:0000259" key="2">
    <source>
        <dbReference type="PROSITE" id="PS51253"/>
    </source>
</evidence>
<comment type="caution">
    <text evidence="3">The sequence shown here is derived from an EMBL/GenBank/DDBJ whole genome shotgun (WGS) entry which is preliminary data.</text>
</comment>